<evidence type="ECO:0000256" key="8">
    <source>
        <dbReference type="SAM" id="MobiDB-lite"/>
    </source>
</evidence>
<dbReference type="GO" id="GO:0005576">
    <property type="term" value="C:extracellular region"/>
    <property type="evidence" value="ECO:0007669"/>
    <property type="project" value="UniProtKB-SubCell"/>
</dbReference>
<evidence type="ECO:0000256" key="4">
    <source>
        <dbReference type="ARBA" id="ARBA00022729"/>
    </source>
</evidence>
<keyword evidence="2" id="KW-0964">Secreted</keyword>
<keyword evidence="7" id="KW-0624">Polysaccharide degradation</keyword>
<sequence length="402" mass="43175">MVLFNSNRSLTWALAALVSLSVSPEISIVSAKKSKGCKKHGSKVTEDSSNTGGLGYGLGPGDSIEFMREVPDTQQLTHRLTLPNNYDPMGTPPPLMLFFHGWGGNYGSCGDRCFVDAPEKGFVSVSMTGYGDTGWNSWNFAGSSSSPGPDGATCEEGAADYCPNYGESQGCDCSQADNCWWTTCHDSVAQVLSILDEVQDEICIDLDRVWAVGSSNGGMFTFELASDHRSAPRLAGIVPIIGLPHNGYSTGPFADGMSMFGMFGVSDTTVPPISNTDDPNKTLDTYNGVYYGGGWYYTSLEKVMMDWTKGSGCKGEGQDSLIDDYGVSSYEGLTCTQGCSEKKDSTHVVSCLFEGGHESYSDEIWEPAFNFMLAPRKKTKGSGKSPKMSKKGKKGSKKGKKN</sequence>
<evidence type="ECO:0000313" key="10">
    <source>
        <dbReference type="EMBL" id="CAD9672222.1"/>
    </source>
</evidence>
<protein>
    <recommendedName>
        <fullName evidence="11">Feruloyl esterase</fullName>
    </recommendedName>
</protein>
<dbReference type="InterPro" id="IPR043595">
    <property type="entry name" value="FaeB/C/D"/>
</dbReference>
<evidence type="ECO:0000256" key="6">
    <source>
        <dbReference type="ARBA" id="ARBA00023277"/>
    </source>
</evidence>
<feature type="chain" id="PRO_5031554291" description="Feruloyl esterase" evidence="9">
    <location>
        <begin position="32"/>
        <end position="402"/>
    </location>
</feature>
<name>A0A7S2RIK4_9STRA</name>
<feature type="signal peptide" evidence="9">
    <location>
        <begin position="1"/>
        <end position="31"/>
    </location>
</feature>
<evidence type="ECO:0000256" key="7">
    <source>
        <dbReference type="ARBA" id="ARBA00023326"/>
    </source>
</evidence>
<comment type="subcellular location">
    <subcellularLocation>
        <location evidence="1">Secreted</location>
    </subcellularLocation>
</comment>
<dbReference type="PANTHER" id="PTHR38050:SF2">
    <property type="entry name" value="FERULOYL ESTERASE C-RELATED"/>
    <property type="match status" value="1"/>
</dbReference>
<evidence type="ECO:0000256" key="3">
    <source>
        <dbReference type="ARBA" id="ARBA00022651"/>
    </source>
</evidence>
<keyword evidence="5" id="KW-0378">Hydrolase</keyword>
<keyword evidence="3" id="KW-0858">Xylan degradation</keyword>
<dbReference type="InterPro" id="IPR029058">
    <property type="entry name" value="AB_hydrolase_fold"/>
</dbReference>
<feature type="region of interest" description="Disordered" evidence="8">
    <location>
        <begin position="376"/>
        <end position="402"/>
    </location>
</feature>
<evidence type="ECO:0000256" key="2">
    <source>
        <dbReference type="ARBA" id="ARBA00022525"/>
    </source>
</evidence>
<reference evidence="10" key="1">
    <citation type="submission" date="2021-01" db="EMBL/GenBank/DDBJ databases">
        <authorList>
            <person name="Corre E."/>
            <person name="Pelletier E."/>
            <person name="Niang G."/>
            <person name="Scheremetjew M."/>
            <person name="Finn R."/>
            <person name="Kale V."/>
            <person name="Holt S."/>
            <person name="Cochrane G."/>
            <person name="Meng A."/>
            <person name="Brown T."/>
            <person name="Cohen L."/>
        </authorList>
    </citation>
    <scope>NUCLEOTIDE SEQUENCE</scope>
    <source>
        <strain evidence="10">CCMP1452</strain>
    </source>
</reference>
<dbReference type="GO" id="GO:0045493">
    <property type="term" value="P:xylan catabolic process"/>
    <property type="evidence" value="ECO:0007669"/>
    <property type="project" value="UniProtKB-KW"/>
</dbReference>
<proteinExistence type="predicted"/>
<gene>
    <name evidence="10" type="ORF">EANT1437_LOCUS7265</name>
</gene>
<evidence type="ECO:0008006" key="11">
    <source>
        <dbReference type="Google" id="ProtNLM"/>
    </source>
</evidence>
<organism evidence="10">
    <name type="scientific">Eucampia antarctica</name>
    <dbReference type="NCBI Taxonomy" id="49252"/>
    <lineage>
        <taxon>Eukaryota</taxon>
        <taxon>Sar</taxon>
        <taxon>Stramenopiles</taxon>
        <taxon>Ochrophyta</taxon>
        <taxon>Bacillariophyta</taxon>
        <taxon>Mediophyceae</taxon>
        <taxon>Biddulphiophycidae</taxon>
        <taxon>Hemiaulales</taxon>
        <taxon>Hemiaulaceae</taxon>
        <taxon>Eucampia</taxon>
    </lineage>
</organism>
<dbReference type="SUPFAM" id="SSF53474">
    <property type="entry name" value="alpha/beta-Hydrolases"/>
    <property type="match status" value="1"/>
</dbReference>
<dbReference type="AlphaFoldDB" id="A0A7S2RIK4"/>
<evidence type="ECO:0000256" key="9">
    <source>
        <dbReference type="SAM" id="SignalP"/>
    </source>
</evidence>
<dbReference type="GO" id="GO:0030600">
    <property type="term" value="F:feruloyl esterase activity"/>
    <property type="evidence" value="ECO:0007669"/>
    <property type="project" value="InterPro"/>
</dbReference>
<evidence type="ECO:0000256" key="1">
    <source>
        <dbReference type="ARBA" id="ARBA00004613"/>
    </source>
</evidence>
<dbReference type="PANTHER" id="PTHR38050">
    <property type="match status" value="1"/>
</dbReference>
<accession>A0A7S2RIK4</accession>
<dbReference type="EMBL" id="HBHI01014164">
    <property type="protein sequence ID" value="CAD9672222.1"/>
    <property type="molecule type" value="Transcribed_RNA"/>
</dbReference>
<keyword evidence="4 9" id="KW-0732">Signal</keyword>
<keyword evidence="6" id="KW-0119">Carbohydrate metabolism</keyword>
<evidence type="ECO:0000256" key="5">
    <source>
        <dbReference type="ARBA" id="ARBA00022801"/>
    </source>
</evidence>
<dbReference type="Gene3D" id="3.40.50.1820">
    <property type="entry name" value="alpha/beta hydrolase"/>
    <property type="match status" value="1"/>
</dbReference>